<name>A0A3F3MSI2_ACIBA</name>
<proteinExistence type="predicted"/>
<accession>A0A3F3MSI2</accession>
<dbReference type="AlphaFoldDB" id="A0A3F3MSI2"/>
<dbReference type="RefSeq" id="WP_111034213.1">
    <property type="nucleotide sequence ID" value="NZ_QKWF01000007.1"/>
</dbReference>
<dbReference type="Proteomes" id="UP000248662">
    <property type="component" value="Unassembled WGS sequence"/>
</dbReference>
<dbReference type="EMBL" id="QKWF01000007">
    <property type="protein sequence ID" value="PZM18958.1"/>
    <property type="molecule type" value="Genomic_DNA"/>
</dbReference>
<gene>
    <name evidence="1" type="ORF">DOL94_01355</name>
</gene>
<reference evidence="1 2" key="1">
    <citation type="submission" date="2018-06" db="EMBL/GenBank/DDBJ databases">
        <title>Carbapenemase-producing Acinetobacter spp. from environmental sources in an hospital from French Polynesia.</title>
        <authorList>
            <person name="Bonnin R.A."/>
            <person name="Levy M."/>
            <person name="Cuzon G."/>
            <person name="Dortet L."/>
            <person name="Naas T."/>
        </authorList>
    </citation>
    <scope>NUCLEOTIDE SEQUENCE [LARGE SCALE GENOMIC DNA]</scope>
    <source>
        <strain evidence="1 2">R10</strain>
    </source>
</reference>
<comment type="caution">
    <text evidence="1">The sequence shown here is derived from an EMBL/GenBank/DDBJ whole genome shotgun (WGS) entry which is preliminary data.</text>
</comment>
<sequence length="355" mass="40792">MSNIKDIKNPAPFYTLKDAAKELNRALEVDYYDAKKLLNMALVYDLKLYIFVRGWEGYPAWNAIMSDEWEEEADVNKHGGYTKLHFDMDDTIDTIITARLNLALREGCLLEVKQELINELIIRKNFVGDGSLGTFFENILDIQDSFTANPKNLFLEVFKQRPSRDLIQELGRCTLSADVIASVENIDIAWIELRKVNKFFQHNASTPPPVIDPTIEKEGEPAIFQALSRTDLLITHYQLSRIIEGSLISRDRRVETIKSLIETKQDQRPRGKSQAKEHAQLAAKTLATYLWNQDTDNKIKIKEMAITVHAELNQTEHHTQLPDQSVSLKKWIEDIAPDYAREPGRTKEKYISSET</sequence>
<evidence type="ECO:0000313" key="1">
    <source>
        <dbReference type="EMBL" id="PZM18958.1"/>
    </source>
</evidence>
<evidence type="ECO:0000313" key="2">
    <source>
        <dbReference type="Proteomes" id="UP000248662"/>
    </source>
</evidence>
<organism evidence="1 2">
    <name type="scientific">Acinetobacter baumannii</name>
    <dbReference type="NCBI Taxonomy" id="470"/>
    <lineage>
        <taxon>Bacteria</taxon>
        <taxon>Pseudomonadati</taxon>
        <taxon>Pseudomonadota</taxon>
        <taxon>Gammaproteobacteria</taxon>
        <taxon>Moraxellales</taxon>
        <taxon>Moraxellaceae</taxon>
        <taxon>Acinetobacter</taxon>
        <taxon>Acinetobacter calcoaceticus/baumannii complex</taxon>
    </lineage>
</organism>
<protein>
    <submittedName>
        <fullName evidence="1">Uncharacterized protein</fullName>
    </submittedName>
</protein>